<accession>A0A1R3RPI1</accession>
<proteinExistence type="predicted"/>
<protein>
    <recommendedName>
        <fullName evidence="5">Yeast cell wall synthesis Kre9/Knh1-like N-terminal domain-containing protein</fullName>
    </recommendedName>
</protein>
<dbReference type="OrthoDB" id="5589325at2759"/>
<feature type="chain" id="PRO_5011983391" description="Yeast cell wall synthesis Kre9/Knh1-like N-terminal domain-containing protein" evidence="4">
    <location>
        <begin position="23"/>
        <end position="217"/>
    </location>
</feature>
<keyword evidence="3" id="KW-0472">Membrane</keyword>
<evidence type="ECO:0000256" key="3">
    <source>
        <dbReference type="SAM" id="Phobius"/>
    </source>
</evidence>
<sequence length="217" mass="22494">MRFAKSILAVSACLAQVKIAHAALAFTQWPAVIETGVPTTLNWDSDSDAPATITLRKGAAEDLDTVKVLTSNAKGGSYTWTPDATLEGGSDYAFQIQQDGQVNYSGLVSVGNASNSITSATTAKPTTTTLATQTQTQTQTTPSPTPTDTAPRDEVNSVTAGNNATTNLTLNANHDNSNVTNSKSAMAAAMQNGGAPFQIISLDLVLGMVAMGFYLAC</sequence>
<feature type="domain" description="Yeast cell wall synthesis Kre9/Knh1-like N-terminal" evidence="5">
    <location>
        <begin position="32"/>
        <end position="106"/>
    </location>
</feature>
<feature type="compositionally biased region" description="Low complexity" evidence="2">
    <location>
        <begin position="118"/>
        <end position="149"/>
    </location>
</feature>
<name>A0A1R3RPI1_ASPC5</name>
<dbReference type="PANTHER" id="PTHR40633">
    <property type="entry name" value="MATRIX PROTEIN, PUTATIVE (AFU_ORTHOLOGUE AFUA_8G05410)-RELATED"/>
    <property type="match status" value="1"/>
</dbReference>
<evidence type="ECO:0000259" key="5">
    <source>
        <dbReference type="Pfam" id="PF10342"/>
    </source>
</evidence>
<dbReference type="Proteomes" id="UP000188318">
    <property type="component" value="Unassembled WGS sequence"/>
</dbReference>
<dbReference type="EMBL" id="KV907498">
    <property type="protein sequence ID" value="OOF96393.1"/>
    <property type="molecule type" value="Genomic_DNA"/>
</dbReference>
<evidence type="ECO:0000256" key="4">
    <source>
        <dbReference type="SAM" id="SignalP"/>
    </source>
</evidence>
<keyword evidence="1 4" id="KW-0732">Signal</keyword>
<evidence type="ECO:0000313" key="6">
    <source>
        <dbReference type="EMBL" id="OOF96393.1"/>
    </source>
</evidence>
<dbReference type="InterPro" id="IPR052982">
    <property type="entry name" value="SRP1/TIP1-like"/>
</dbReference>
<keyword evidence="3" id="KW-0812">Transmembrane</keyword>
<dbReference type="STRING" id="602072.A0A1R3RPI1"/>
<dbReference type="VEuPathDB" id="FungiDB:ASPCADRAFT_506080"/>
<feature type="region of interest" description="Disordered" evidence="2">
    <location>
        <begin position="117"/>
        <end position="153"/>
    </location>
</feature>
<keyword evidence="7" id="KW-1185">Reference proteome</keyword>
<reference evidence="7" key="1">
    <citation type="journal article" date="2017" name="Genome Biol.">
        <title>Comparative genomics reveals high biological diversity and specific adaptations in the industrially and medically important fungal genus Aspergillus.</title>
        <authorList>
            <person name="de Vries R.P."/>
            <person name="Riley R."/>
            <person name="Wiebenga A."/>
            <person name="Aguilar-Osorio G."/>
            <person name="Amillis S."/>
            <person name="Uchima C.A."/>
            <person name="Anderluh G."/>
            <person name="Asadollahi M."/>
            <person name="Askin M."/>
            <person name="Barry K."/>
            <person name="Battaglia E."/>
            <person name="Bayram O."/>
            <person name="Benocci T."/>
            <person name="Braus-Stromeyer S.A."/>
            <person name="Caldana C."/>
            <person name="Canovas D."/>
            <person name="Cerqueira G.C."/>
            <person name="Chen F."/>
            <person name="Chen W."/>
            <person name="Choi C."/>
            <person name="Clum A."/>
            <person name="Dos Santos R.A."/>
            <person name="Damasio A.R."/>
            <person name="Diallinas G."/>
            <person name="Emri T."/>
            <person name="Fekete E."/>
            <person name="Flipphi M."/>
            <person name="Freyberg S."/>
            <person name="Gallo A."/>
            <person name="Gournas C."/>
            <person name="Habgood R."/>
            <person name="Hainaut M."/>
            <person name="Harispe M.L."/>
            <person name="Henrissat B."/>
            <person name="Hilden K.S."/>
            <person name="Hope R."/>
            <person name="Hossain A."/>
            <person name="Karabika E."/>
            <person name="Karaffa L."/>
            <person name="Karanyi Z."/>
            <person name="Krasevec N."/>
            <person name="Kuo A."/>
            <person name="Kusch H."/>
            <person name="LaButti K."/>
            <person name="Lagendijk E.L."/>
            <person name="Lapidus A."/>
            <person name="Levasseur A."/>
            <person name="Lindquist E."/>
            <person name="Lipzen A."/>
            <person name="Logrieco A.F."/>
            <person name="MacCabe A."/>
            <person name="Maekelae M.R."/>
            <person name="Malavazi I."/>
            <person name="Melin P."/>
            <person name="Meyer V."/>
            <person name="Mielnichuk N."/>
            <person name="Miskei M."/>
            <person name="Molnar A.P."/>
            <person name="Mule G."/>
            <person name="Ngan C.Y."/>
            <person name="Orejas M."/>
            <person name="Orosz E."/>
            <person name="Ouedraogo J.P."/>
            <person name="Overkamp K.M."/>
            <person name="Park H.-S."/>
            <person name="Perrone G."/>
            <person name="Piumi F."/>
            <person name="Punt P.J."/>
            <person name="Ram A.F."/>
            <person name="Ramon A."/>
            <person name="Rauscher S."/>
            <person name="Record E."/>
            <person name="Riano-Pachon D.M."/>
            <person name="Robert V."/>
            <person name="Roehrig J."/>
            <person name="Ruller R."/>
            <person name="Salamov A."/>
            <person name="Salih N.S."/>
            <person name="Samson R.A."/>
            <person name="Sandor E."/>
            <person name="Sanguinetti M."/>
            <person name="Schuetze T."/>
            <person name="Sepcic K."/>
            <person name="Shelest E."/>
            <person name="Sherlock G."/>
            <person name="Sophianopoulou V."/>
            <person name="Squina F.M."/>
            <person name="Sun H."/>
            <person name="Susca A."/>
            <person name="Todd R.B."/>
            <person name="Tsang A."/>
            <person name="Unkles S.E."/>
            <person name="van de Wiele N."/>
            <person name="van Rossen-Uffink D."/>
            <person name="Oliveira J.V."/>
            <person name="Vesth T.C."/>
            <person name="Visser J."/>
            <person name="Yu J.-H."/>
            <person name="Zhou M."/>
            <person name="Andersen M.R."/>
            <person name="Archer D.B."/>
            <person name="Baker S.E."/>
            <person name="Benoit I."/>
            <person name="Brakhage A.A."/>
            <person name="Braus G.H."/>
            <person name="Fischer R."/>
            <person name="Frisvad J.C."/>
            <person name="Goldman G.H."/>
            <person name="Houbraken J."/>
            <person name="Oakley B."/>
            <person name="Pocsi I."/>
            <person name="Scazzocchio C."/>
            <person name="Seiboth B."/>
            <person name="vanKuyk P.A."/>
            <person name="Wortman J."/>
            <person name="Dyer P.S."/>
            <person name="Grigoriev I.V."/>
        </authorList>
    </citation>
    <scope>NUCLEOTIDE SEQUENCE [LARGE SCALE GENOMIC DNA]</scope>
    <source>
        <strain evidence="7">ITEM 5010</strain>
    </source>
</reference>
<feature type="transmembrane region" description="Helical" evidence="3">
    <location>
        <begin position="195"/>
        <end position="216"/>
    </location>
</feature>
<dbReference type="PANTHER" id="PTHR40633:SF6">
    <property type="entry name" value="MATRIX PROTEIN, PUTATIVE (AFU_ORTHOLOGUE AFUA_8G05410)-RELATED"/>
    <property type="match status" value="1"/>
</dbReference>
<dbReference type="InterPro" id="IPR018466">
    <property type="entry name" value="Kre9/Knh1-like_N"/>
</dbReference>
<dbReference type="AlphaFoldDB" id="A0A1R3RPI1"/>
<feature type="signal peptide" evidence="4">
    <location>
        <begin position="1"/>
        <end position="22"/>
    </location>
</feature>
<keyword evidence="3" id="KW-1133">Transmembrane helix</keyword>
<gene>
    <name evidence="6" type="ORF">ASPCADRAFT_506080</name>
</gene>
<evidence type="ECO:0000256" key="1">
    <source>
        <dbReference type="ARBA" id="ARBA00022729"/>
    </source>
</evidence>
<dbReference type="OMA" id="NQTMSSA"/>
<evidence type="ECO:0000256" key="2">
    <source>
        <dbReference type="SAM" id="MobiDB-lite"/>
    </source>
</evidence>
<evidence type="ECO:0000313" key="7">
    <source>
        <dbReference type="Proteomes" id="UP000188318"/>
    </source>
</evidence>
<organism evidence="6 7">
    <name type="scientific">Aspergillus carbonarius (strain ITEM 5010)</name>
    <dbReference type="NCBI Taxonomy" id="602072"/>
    <lineage>
        <taxon>Eukaryota</taxon>
        <taxon>Fungi</taxon>
        <taxon>Dikarya</taxon>
        <taxon>Ascomycota</taxon>
        <taxon>Pezizomycotina</taxon>
        <taxon>Eurotiomycetes</taxon>
        <taxon>Eurotiomycetidae</taxon>
        <taxon>Eurotiales</taxon>
        <taxon>Aspergillaceae</taxon>
        <taxon>Aspergillus</taxon>
        <taxon>Aspergillus subgen. Circumdati</taxon>
    </lineage>
</organism>
<dbReference type="Pfam" id="PF10342">
    <property type="entry name" value="Kre9_KNH"/>
    <property type="match status" value="1"/>
</dbReference>